<dbReference type="Pfam" id="PF05042">
    <property type="entry name" value="Caleosin"/>
    <property type="match status" value="1"/>
</dbReference>
<comment type="caution">
    <text evidence="3">The sequence shown here is derived from an EMBL/GenBank/DDBJ whole genome shotgun (WGS) entry which is preliminary data.</text>
</comment>
<keyword evidence="2" id="KW-1133">Transmembrane helix</keyword>
<evidence type="ECO:0000256" key="1">
    <source>
        <dbReference type="ARBA" id="ARBA00006765"/>
    </source>
</evidence>
<proteinExistence type="inferred from homology"/>
<keyword evidence="4" id="KW-1185">Reference proteome</keyword>
<evidence type="ECO:0008006" key="5">
    <source>
        <dbReference type="Google" id="ProtNLM"/>
    </source>
</evidence>
<reference evidence="3 4" key="1">
    <citation type="journal article" date="2021" name="Commun. Biol.">
        <title>The genome of Shorea leprosula (Dipterocarpaceae) highlights the ecological relevance of drought in aseasonal tropical rainforests.</title>
        <authorList>
            <person name="Ng K.K.S."/>
            <person name="Kobayashi M.J."/>
            <person name="Fawcett J.A."/>
            <person name="Hatakeyama M."/>
            <person name="Paape T."/>
            <person name="Ng C.H."/>
            <person name="Ang C.C."/>
            <person name="Tnah L.H."/>
            <person name="Lee C.T."/>
            <person name="Nishiyama T."/>
            <person name="Sese J."/>
            <person name="O'Brien M.J."/>
            <person name="Copetti D."/>
            <person name="Mohd Noor M.I."/>
            <person name="Ong R.C."/>
            <person name="Putra M."/>
            <person name="Sireger I.Z."/>
            <person name="Indrioko S."/>
            <person name="Kosugi Y."/>
            <person name="Izuno A."/>
            <person name="Isagi Y."/>
            <person name="Lee S.L."/>
            <person name="Shimizu K.K."/>
        </authorList>
    </citation>
    <scope>NUCLEOTIDE SEQUENCE [LARGE SCALE GENOMIC DNA]</scope>
    <source>
        <strain evidence="3">214</strain>
    </source>
</reference>
<dbReference type="Proteomes" id="UP001054252">
    <property type="component" value="Unassembled WGS sequence"/>
</dbReference>
<name>A0AAV5LNQ7_9ROSI</name>
<dbReference type="AlphaFoldDB" id="A0AAV5LNQ7"/>
<dbReference type="InterPro" id="IPR007736">
    <property type="entry name" value="Caleosin-related"/>
</dbReference>
<comment type="similarity">
    <text evidence="1">Belongs to the caleosin family.</text>
</comment>
<sequence length="128" mass="14300">MDKDIAMATVAPKAPVTSERKIRDDLEEKIPKPYLARALAAVDSDHPNGTIGHENNGMSVLQQHVSFFDLNKDGIIYPWETYKAGRKLGFNPIVGFLLAAVVHIPFSYPTLPSWIPSLLFPIYIKKHS</sequence>
<dbReference type="PANTHER" id="PTHR31495">
    <property type="entry name" value="PEROXYGENASE 3-RELATED"/>
    <property type="match status" value="1"/>
</dbReference>
<dbReference type="EMBL" id="BPVZ01000132">
    <property type="protein sequence ID" value="GKV39079.1"/>
    <property type="molecule type" value="Genomic_DNA"/>
</dbReference>
<evidence type="ECO:0000313" key="4">
    <source>
        <dbReference type="Proteomes" id="UP001054252"/>
    </source>
</evidence>
<keyword evidence="2" id="KW-0472">Membrane</keyword>
<evidence type="ECO:0000313" key="3">
    <source>
        <dbReference type="EMBL" id="GKV39079.1"/>
    </source>
</evidence>
<gene>
    <name evidence="3" type="ORF">SLEP1_g46898</name>
</gene>
<dbReference type="GO" id="GO:0004497">
    <property type="term" value="F:monooxygenase activity"/>
    <property type="evidence" value="ECO:0007669"/>
    <property type="project" value="TreeGrafter"/>
</dbReference>
<dbReference type="GO" id="GO:0005509">
    <property type="term" value="F:calcium ion binding"/>
    <property type="evidence" value="ECO:0007669"/>
    <property type="project" value="TreeGrafter"/>
</dbReference>
<evidence type="ECO:0000256" key="2">
    <source>
        <dbReference type="SAM" id="Phobius"/>
    </source>
</evidence>
<protein>
    <recommendedName>
        <fullName evidence="5">Peroxygenase</fullName>
    </recommendedName>
</protein>
<keyword evidence="2" id="KW-0812">Transmembrane</keyword>
<accession>A0AAV5LNQ7</accession>
<dbReference type="PANTHER" id="PTHR31495:SF23">
    <property type="entry name" value="PEROXYGENASE-LIKE"/>
    <property type="match status" value="1"/>
</dbReference>
<organism evidence="3 4">
    <name type="scientific">Rubroshorea leprosula</name>
    <dbReference type="NCBI Taxonomy" id="152421"/>
    <lineage>
        <taxon>Eukaryota</taxon>
        <taxon>Viridiplantae</taxon>
        <taxon>Streptophyta</taxon>
        <taxon>Embryophyta</taxon>
        <taxon>Tracheophyta</taxon>
        <taxon>Spermatophyta</taxon>
        <taxon>Magnoliopsida</taxon>
        <taxon>eudicotyledons</taxon>
        <taxon>Gunneridae</taxon>
        <taxon>Pentapetalae</taxon>
        <taxon>rosids</taxon>
        <taxon>malvids</taxon>
        <taxon>Malvales</taxon>
        <taxon>Dipterocarpaceae</taxon>
        <taxon>Rubroshorea</taxon>
    </lineage>
</organism>
<feature type="transmembrane region" description="Helical" evidence="2">
    <location>
        <begin position="88"/>
        <end position="108"/>
    </location>
</feature>